<proteinExistence type="inferred from homology"/>
<evidence type="ECO:0000256" key="3">
    <source>
        <dbReference type="ARBA" id="ARBA00022679"/>
    </source>
</evidence>
<dbReference type="InterPro" id="IPR008144">
    <property type="entry name" value="Guanylate_kin-like_dom"/>
</dbReference>
<keyword evidence="3" id="KW-0808">Transferase</keyword>
<keyword evidence="7" id="KW-0614">Plasmid</keyword>
<dbReference type="GO" id="GO:0005829">
    <property type="term" value="C:cytosol"/>
    <property type="evidence" value="ECO:0007669"/>
    <property type="project" value="TreeGrafter"/>
</dbReference>
<dbReference type="Pfam" id="PF00625">
    <property type="entry name" value="Guanylate_kin"/>
    <property type="match status" value="1"/>
</dbReference>
<dbReference type="PROSITE" id="PS00856">
    <property type="entry name" value="GUANYLATE_KINASE_1"/>
    <property type="match status" value="1"/>
</dbReference>
<dbReference type="Gene3D" id="3.40.50.300">
    <property type="entry name" value="P-loop containing nucleotide triphosphate hydrolases"/>
    <property type="match status" value="1"/>
</dbReference>
<comment type="similarity">
    <text evidence="2">Belongs to the guanylate kinase family.</text>
</comment>
<dbReference type="PANTHER" id="PTHR23117:SF13">
    <property type="entry name" value="GUANYLATE KINASE"/>
    <property type="match status" value="1"/>
</dbReference>
<dbReference type="PROSITE" id="PS50052">
    <property type="entry name" value="GUANYLATE_KINASE_2"/>
    <property type="match status" value="1"/>
</dbReference>
<dbReference type="AlphaFoldDB" id="E9RJG1"/>
<dbReference type="SMART" id="SM00072">
    <property type="entry name" value="GuKc"/>
    <property type="match status" value="1"/>
</dbReference>
<reference evidence="7" key="2">
    <citation type="submission" date="2011-02" db="EMBL/GenBank/DDBJ databases">
        <title>Genetic factors for stable replication of pLS32 in Bacillus subtilis.</title>
        <authorList>
            <person name="Itaya M."/>
        </authorList>
    </citation>
    <scope>NUCLEOTIDE SEQUENCE</scope>
    <source>
        <strain evidence="7">IAM 11631</strain>
        <plasmid evidence="7">pLS32</plasmid>
    </source>
</reference>
<protein>
    <submittedName>
        <fullName evidence="7">L-type calcium channel region of guanylate kinase</fullName>
    </submittedName>
</protein>
<comment type="catalytic activity">
    <reaction evidence="5">
        <text>GMP + ATP = GDP + ADP</text>
        <dbReference type="Rhea" id="RHEA:20780"/>
        <dbReference type="ChEBI" id="CHEBI:30616"/>
        <dbReference type="ChEBI" id="CHEBI:58115"/>
        <dbReference type="ChEBI" id="CHEBI:58189"/>
        <dbReference type="ChEBI" id="CHEBI:456216"/>
        <dbReference type="EC" id="2.7.4.8"/>
    </reaction>
</comment>
<dbReference type="InterPro" id="IPR027417">
    <property type="entry name" value="P-loop_NTPase"/>
</dbReference>
<dbReference type="EMBL" id="AB615353">
    <property type="protein sequence ID" value="BAJ77056.1"/>
    <property type="molecule type" value="Genomic_DNA"/>
</dbReference>
<geneLocation type="plasmid" evidence="7">
    <name>pLS32</name>
</geneLocation>
<evidence type="ECO:0000256" key="2">
    <source>
        <dbReference type="ARBA" id="ARBA00005790"/>
    </source>
</evidence>
<dbReference type="PANTHER" id="PTHR23117">
    <property type="entry name" value="GUANYLATE KINASE-RELATED"/>
    <property type="match status" value="1"/>
</dbReference>
<dbReference type="GO" id="GO:0004385">
    <property type="term" value="F:GMP kinase activity"/>
    <property type="evidence" value="ECO:0007669"/>
    <property type="project" value="UniProtKB-EC"/>
</dbReference>
<dbReference type="SUPFAM" id="SSF52540">
    <property type="entry name" value="P-loop containing nucleoside triphosphate hydrolases"/>
    <property type="match status" value="1"/>
</dbReference>
<sequence>MIYVLLGATCSGKTTALETLIRQGHQTVISYTTRPKRPNEIDGVDYHFVTQDYFEWLDESGLLVAKNSFRSAFGDIWSYAINSQDIKLFEDQIVITEPSGYSDLTEKYGSNNVVGIYLMTPYDVRLARGLNRKDNSDELLRRLAADERDFEGFELEVDYTIVSVDKDQVIEDILNIMNGDIK</sequence>
<keyword evidence="4 7" id="KW-0418">Kinase</keyword>
<evidence type="ECO:0000256" key="5">
    <source>
        <dbReference type="ARBA" id="ARBA00048594"/>
    </source>
</evidence>
<accession>E9RJG1</accession>
<dbReference type="RefSeq" id="WP_013603334.1">
    <property type="nucleotide sequence ID" value="NC_015149.1"/>
</dbReference>
<comment type="function">
    <text evidence="1">Essential for recycling GMP and indirectly, cGMP.</text>
</comment>
<dbReference type="InterPro" id="IPR008145">
    <property type="entry name" value="GK/Ca_channel_bsu"/>
</dbReference>
<evidence type="ECO:0000259" key="6">
    <source>
        <dbReference type="PROSITE" id="PS50052"/>
    </source>
</evidence>
<organism evidence="7">
    <name type="scientific">Bacillus subtilis subsp. natto</name>
    <dbReference type="NCBI Taxonomy" id="86029"/>
    <lineage>
        <taxon>Bacteria</taxon>
        <taxon>Bacillati</taxon>
        <taxon>Bacillota</taxon>
        <taxon>Bacilli</taxon>
        <taxon>Bacillales</taxon>
        <taxon>Bacillaceae</taxon>
        <taxon>Bacillus</taxon>
    </lineage>
</organism>
<evidence type="ECO:0000313" key="7">
    <source>
        <dbReference type="EMBL" id="BAJ77056.1"/>
    </source>
</evidence>
<evidence type="ECO:0000256" key="4">
    <source>
        <dbReference type="ARBA" id="ARBA00022777"/>
    </source>
</evidence>
<name>E9RJG1_BACNA</name>
<feature type="domain" description="Guanylate kinase-like" evidence="6">
    <location>
        <begin position="1"/>
        <end position="178"/>
    </location>
</feature>
<dbReference type="InterPro" id="IPR020590">
    <property type="entry name" value="Guanylate_kinase_CS"/>
</dbReference>
<reference evidence="7" key="1">
    <citation type="journal article" date="1997" name="Proc. Natl. Acad. Sci. U.S.A.">
        <title>Experimental surgery to create subgenomes of Bacillus subtilis 168.</title>
        <authorList>
            <person name="Itaya M."/>
            <person name="Tanaka T."/>
        </authorList>
    </citation>
    <scope>NUCLEOTIDE SEQUENCE</scope>
    <source>
        <strain evidence="7">IAM 11631</strain>
        <plasmid evidence="7">pLS32</plasmid>
    </source>
</reference>
<dbReference type="CDD" id="cd00071">
    <property type="entry name" value="GMPK"/>
    <property type="match status" value="1"/>
</dbReference>
<evidence type="ECO:0000256" key="1">
    <source>
        <dbReference type="ARBA" id="ARBA00003531"/>
    </source>
</evidence>